<keyword evidence="1" id="KW-0472">Membrane</keyword>
<keyword evidence="1" id="KW-0812">Transmembrane</keyword>
<keyword evidence="1" id="KW-1133">Transmembrane helix</keyword>
<dbReference type="AlphaFoldDB" id="A0A1G2RD67"/>
<comment type="caution">
    <text evidence="2">The sequence shown here is derived from an EMBL/GenBank/DDBJ whole genome shotgun (WGS) entry which is preliminary data.</text>
</comment>
<proteinExistence type="predicted"/>
<organism evidence="2 3">
    <name type="scientific">Candidatus Wildermuthbacteria bacterium RIFCSPHIGHO2_02_FULL_49_9</name>
    <dbReference type="NCBI Taxonomy" id="1802456"/>
    <lineage>
        <taxon>Bacteria</taxon>
        <taxon>Candidatus Wildermuthiibacteriota</taxon>
    </lineage>
</organism>
<evidence type="ECO:0000313" key="3">
    <source>
        <dbReference type="Proteomes" id="UP000178613"/>
    </source>
</evidence>
<name>A0A1G2RD67_9BACT</name>
<dbReference type="Proteomes" id="UP000178613">
    <property type="component" value="Unassembled WGS sequence"/>
</dbReference>
<evidence type="ECO:0000256" key="1">
    <source>
        <dbReference type="SAM" id="Phobius"/>
    </source>
</evidence>
<gene>
    <name evidence="2" type="ORF">A3D64_01895</name>
</gene>
<sequence>MQKTVESLLFFGVMGMSSLLLGIILASLGWLGEIMPPFSYIMGLIIIPIGILSVYLWCKQPPY</sequence>
<reference evidence="2 3" key="1">
    <citation type="journal article" date="2016" name="Nat. Commun.">
        <title>Thousands of microbial genomes shed light on interconnected biogeochemical processes in an aquifer system.</title>
        <authorList>
            <person name="Anantharaman K."/>
            <person name="Brown C.T."/>
            <person name="Hug L.A."/>
            <person name="Sharon I."/>
            <person name="Castelle C.J."/>
            <person name="Probst A.J."/>
            <person name="Thomas B.C."/>
            <person name="Singh A."/>
            <person name="Wilkins M.J."/>
            <person name="Karaoz U."/>
            <person name="Brodie E.L."/>
            <person name="Williams K.H."/>
            <person name="Hubbard S.S."/>
            <person name="Banfield J.F."/>
        </authorList>
    </citation>
    <scope>NUCLEOTIDE SEQUENCE [LARGE SCALE GENOMIC DNA]</scope>
</reference>
<evidence type="ECO:0000313" key="2">
    <source>
        <dbReference type="EMBL" id="OHA70795.1"/>
    </source>
</evidence>
<feature type="transmembrane region" description="Helical" evidence="1">
    <location>
        <begin position="7"/>
        <end position="32"/>
    </location>
</feature>
<dbReference type="EMBL" id="MHUB01000017">
    <property type="protein sequence ID" value="OHA70795.1"/>
    <property type="molecule type" value="Genomic_DNA"/>
</dbReference>
<feature type="transmembrane region" description="Helical" evidence="1">
    <location>
        <begin position="38"/>
        <end position="58"/>
    </location>
</feature>
<protein>
    <submittedName>
        <fullName evidence="2">Uncharacterized protein</fullName>
    </submittedName>
</protein>
<accession>A0A1G2RD67</accession>